<sequence>MKSALFLIGGVALGFAAAHIINSTERGRAVFGRVNERVDEFVGAVKDGYNARTDELLDAIDR</sequence>
<comment type="caution">
    <text evidence="1">The sequence shown here is derived from an EMBL/GenBank/DDBJ whole genome shotgun (WGS) entry which is preliminary data.</text>
</comment>
<evidence type="ECO:0000313" key="1">
    <source>
        <dbReference type="EMBL" id="KAB1650074.1"/>
    </source>
</evidence>
<organism evidence="1 2">
    <name type="scientific">Pseudoclavibacter endophyticus</name>
    <dbReference type="NCBI Taxonomy" id="1778590"/>
    <lineage>
        <taxon>Bacteria</taxon>
        <taxon>Bacillati</taxon>
        <taxon>Actinomycetota</taxon>
        <taxon>Actinomycetes</taxon>
        <taxon>Micrococcales</taxon>
        <taxon>Microbacteriaceae</taxon>
        <taxon>Pseudoclavibacter</taxon>
    </lineage>
</organism>
<evidence type="ECO:0008006" key="3">
    <source>
        <dbReference type="Google" id="ProtNLM"/>
    </source>
</evidence>
<keyword evidence="2" id="KW-1185">Reference proteome</keyword>
<accession>A0A6H9WUB7</accession>
<gene>
    <name evidence="1" type="ORF">F8O04_07675</name>
</gene>
<reference evidence="1 2" key="1">
    <citation type="submission" date="2019-09" db="EMBL/GenBank/DDBJ databases">
        <title>Phylogeny of genus Pseudoclavibacter and closely related genus.</title>
        <authorList>
            <person name="Li Y."/>
        </authorList>
    </citation>
    <scope>NUCLEOTIDE SEQUENCE [LARGE SCALE GENOMIC DNA]</scope>
    <source>
        <strain evidence="1 2">EGI 60007</strain>
    </source>
</reference>
<dbReference type="EMBL" id="WBJY01000001">
    <property type="protein sequence ID" value="KAB1650074.1"/>
    <property type="molecule type" value="Genomic_DNA"/>
</dbReference>
<dbReference type="RefSeq" id="WP_158028658.1">
    <property type="nucleotide sequence ID" value="NZ_BMHG01000001.1"/>
</dbReference>
<dbReference type="OrthoDB" id="5121327at2"/>
<evidence type="ECO:0000313" key="2">
    <source>
        <dbReference type="Proteomes" id="UP000431744"/>
    </source>
</evidence>
<dbReference type="AlphaFoldDB" id="A0A6H9WUB7"/>
<name>A0A6H9WUB7_9MICO</name>
<proteinExistence type="predicted"/>
<dbReference type="Proteomes" id="UP000431744">
    <property type="component" value="Unassembled WGS sequence"/>
</dbReference>
<protein>
    <recommendedName>
        <fullName evidence="3">YtxH domain-containing protein</fullName>
    </recommendedName>
</protein>